<evidence type="ECO:0000256" key="4">
    <source>
        <dbReference type="ARBA" id="ARBA00022730"/>
    </source>
</evidence>
<protein>
    <recommendedName>
        <fullName evidence="7 8">Translation initiation factor IF-1</fullName>
    </recommendedName>
</protein>
<dbReference type="SUPFAM" id="SSF50249">
    <property type="entry name" value="Nucleic acid-binding proteins"/>
    <property type="match status" value="1"/>
</dbReference>
<feature type="domain" description="S1-like" evidence="10">
    <location>
        <begin position="1"/>
        <end position="72"/>
    </location>
</feature>
<dbReference type="PANTHER" id="PTHR33370">
    <property type="entry name" value="TRANSLATION INITIATION FACTOR IF-1, CHLOROPLASTIC"/>
    <property type="match status" value="1"/>
</dbReference>
<dbReference type="PROSITE" id="PS50832">
    <property type="entry name" value="S1_IF1_TYPE"/>
    <property type="match status" value="1"/>
</dbReference>
<keyword evidence="5 7" id="KW-0694">RNA-binding</keyword>
<evidence type="ECO:0000256" key="3">
    <source>
        <dbReference type="ARBA" id="ARBA00022540"/>
    </source>
</evidence>
<evidence type="ECO:0000256" key="5">
    <source>
        <dbReference type="ARBA" id="ARBA00022884"/>
    </source>
</evidence>
<evidence type="ECO:0000256" key="9">
    <source>
        <dbReference type="SAM" id="MobiDB-lite"/>
    </source>
</evidence>
<evidence type="ECO:0000313" key="12">
    <source>
        <dbReference type="Proteomes" id="UP000242205"/>
    </source>
</evidence>
<dbReference type="FunFam" id="2.40.50.140:FF:000002">
    <property type="entry name" value="Translation initiation factor IF-1"/>
    <property type="match status" value="1"/>
</dbReference>
<evidence type="ECO:0000256" key="1">
    <source>
        <dbReference type="ARBA" id="ARBA00010939"/>
    </source>
</evidence>
<dbReference type="NCBIfam" id="TIGR00008">
    <property type="entry name" value="infA"/>
    <property type="match status" value="1"/>
</dbReference>
<dbReference type="Proteomes" id="UP000242205">
    <property type="component" value="Chromosome"/>
</dbReference>
<dbReference type="Gene3D" id="2.40.50.140">
    <property type="entry name" value="Nucleic acid-binding proteins"/>
    <property type="match status" value="1"/>
</dbReference>
<evidence type="ECO:0000256" key="7">
    <source>
        <dbReference type="HAMAP-Rule" id="MF_00075"/>
    </source>
</evidence>
<keyword evidence="12" id="KW-1185">Reference proteome</keyword>
<dbReference type="GO" id="GO:0005829">
    <property type="term" value="C:cytosol"/>
    <property type="evidence" value="ECO:0007669"/>
    <property type="project" value="TreeGrafter"/>
</dbReference>
<dbReference type="InterPro" id="IPR004368">
    <property type="entry name" value="TIF_IF1"/>
</dbReference>
<keyword evidence="4 7" id="KW-0699">rRNA-binding</keyword>
<keyword evidence="3 7" id="KW-0396">Initiation factor</keyword>
<dbReference type="PANTHER" id="PTHR33370:SF1">
    <property type="entry name" value="TRANSLATION INITIATION FACTOR IF-1, CHLOROPLASTIC"/>
    <property type="match status" value="1"/>
</dbReference>
<dbReference type="InterPro" id="IPR006196">
    <property type="entry name" value="RNA-binding_domain_S1_IF1"/>
</dbReference>
<comment type="function">
    <text evidence="7">One of the essential components for the initiation of protein synthesis. Stabilizes the binding of IF-2 and IF-3 on the 30S subunit to which N-formylmethionyl-tRNA(fMet) subsequently binds. Helps modulate mRNA selection, yielding the 30S pre-initiation complex (PIC). Upon addition of the 50S ribosomal subunit IF-1, IF-2 and IF-3 are released leaving the mature 70S translation initiation complex.</text>
</comment>
<dbReference type="CDD" id="cd04451">
    <property type="entry name" value="S1_IF1"/>
    <property type="match status" value="1"/>
</dbReference>
<dbReference type="Pfam" id="PF01176">
    <property type="entry name" value="eIF-1a"/>
    <property type="match status" value="1"/>
</dbReference>
<comment type="similarity">
    <text evidence="1 7">Belongs to the IF-1 family.</text>
</comment>
<dbReference type="InterPro" id="IPR012340">
    <property type="entry name" value="NA-bd_OB-fold"/>
</dbReference>
<evidence type="ECO:0000313" key="11">
    <source>
        <dbReference type="EMBL" id="AUN94344.1"/>
    </source>
</evidence>
<evidence type="ECO:0000256" key="6">
    <source>
        <dbReference type="ARBA" id="ARBA00022917"/>
    </source>
</evidence>
<feature type="region of interest" description="Disordered" evidence="9">
    <location>
        <begin position="67"/>
        <end position="91"/>
    </location>
</feature>
<dbReference type="RefSeq" id="WP_102246414.1">
    <property type="nucleotide sequence ID" value="NZ_CP025682.1"/>
</dbReference>
<dbReference type="OrthoDB" id="9803250at2"/>
<dbReference type="GO" id="GO:0043022">
    <property type="term" value="F:ribosome binding"/>
    <property type="evidence" value="ECO:0007669"/>
    <property type="project" value="UniProtKB-UniRule"/>
</dbReference>
<proteinExistence type="inferred from homology"/>
<dbReference type="GO" id="GO:0003743">
    <property type="term" value="F:translation initiation factor activity"/>
    <property type="evidence" value="ECO:0007669"/>
    <property type="project" value="UniProtKB-UniRule"/>
</dbReference>
<keyword evidence="6 7" id="KW-0648">Protein biosynthesis</keyword>
<keyword evidence="2 7" id="KW-0963">Cytoplasm</keyword>
<evidence type="ECO:0000256" key="8">
    <source>
        <dbReference type="NCBIfam" id="TIGR00008"/>
    </source>
</evidence>
<evidence type="ECO:0000256" key="2">
    <source>
        <dbReference type="ARBA" id="ARBA00022490"/>
    </source>
</evidence>
<dbReference type="HAMAP" id="MF_00075">
    <property type="entry name" value="IF_1"/>
    <property type="match status" value="1"/>
</dbReference>
<name>A0A2I6S506_9RHOO</name>
<reference evidence="11 12" key="1">
    <citation type="submission" date="2018-01" db="EMBL/GenBank/DDBJ databases">
        <authorList>
            <person name="Fu G.-Y."/>
        </authorList>
    </citation>
    <scope>NUCLEOTIDE SEQUENCE [LARGE SCALE GENOMIC DNA]</scope>
    <source>
        <strain evidence="11 12">SY39</strain>
    </source>
</reference>
<gene>
    <name evidence="7" type="primary">infA</name>
    <name evidence="11" type="ORF">C0099_04960</name>
</gene>
<sequence length="91" mass="10113">MAKEELIEMHGSVTEVLPDGRYRVTLDNGHDLIAYSGGKMRKFHIRIIAGDNVSLEMSPYDLSKGRITFRHLPGRPPGTSGPRPGGGKRRR</sequence>
<dbReference type="AlphaFoldDB" id="A0A2I6S506"/>
<dbReference type="EMBL" id="CP025682">
    <property type="protein sequence ID" value="AUN94344.1"/>
    <property type="molecule type" value="Genomic_DNA"/>
</dbReference>
<dbReference type="GO" id="GO:0019843">
    <property type="term" value="F:rRNA binding"/>
    <property type="evidence" value="ECO:0007669"/>
    <property type="project" value="UniProtKB-UniRule"/>
</dbReference>
<evidence type="ECO:0000259" key="10">
    <source>
        <dbReference type="PROSITE" id="PS50832"/>
    </source>
</evidence>
<comment type="subunit">
    <text evidence="7">Component of the 30S ribosomal translation pre-initiation complex which assembles on the 30S ribosome in the order IF-2 and IF-3, IF-1 and N-formylmethionyl-tRNA(fMet); mRNA recruitment can occur at any time during PIC assembly.</text>
</comment>
<organism evidence="11 12">
    <name type="scientific">Pseudazoarcus pumilus</name>
    <dbReference type="NCBI Taxonomy" id="2067960"/>
    <lineage>
        <taxon>Bacteria</taxon>
        <taxon>Pseudomonadati</taxon>
        <taxon>Pseudomonadota</taxon>
        <taxon>Betaproteobacteria</taxon>
        <taxon>Rhodocyclales</taxon>
        <taxon>Zoogloeaceae</taxon>
        <taxon>Pseudazoarcus</taxon>
    </lineage>
</organism>
<comment type="subcellular location">
    <subcellularLocation>
        <location evidence="7">Cytoplasm</location>
    </subcellularLocation>
</comment>
<dbReference type="KEGG" id="atw:C0099_04960"/>
<accession>A0A2I6S506</accession>